<dbReference type="Pfam" id="PF03797">
    <property type="entry name" value="Autotransporter"/>
    <property type="match status" value="1"/>
</dbReference>
<dbReference type="SMART" id="SM00869">
    <property type="entry name" value="Autotransporter"/>
    <property type="match status" value="1"/>
</dbReference>
<dbReference type="PANTHER" id="PTHR35037:SF7">
    <property type="entry name" value="AUTOTRANSPORTER"/>
    <property type="match status" value="1"/>
</dbReference>
<comment type="caution">
    <text evidence="4">The sequence shown here is derived from an EMBL/GenBank/DDBJ whole genome shotgun (WGS) entry which is preliminary data.</text>
</comment>
<evidence type="ECO:0000313" key="4">
    <source>
        <dbReference type="EMBL" id="MBA9082456.1"/>
    </source>
</evidence>
<dbReference type="InterPro" id="IPR005546">
    <property type="entry name" value="Autotransporte_beta"/>
</dbReference>
<dbReference type="PANTHER" id="PTHR35037">
    <property type="entry name" value="C-TERMINAL REGION OF AIDA-LIKE PROTEIN"/>
    <property type="match status" value="1"/>
</dbReference>
<dbReference type="SUPFAM" id="SSF51126">
    <property type="entry name" value="Pectin lyase-like"/>
    <property type="match status" value="1"/>
</dbReference>
<evidence type="ECO:0000259" key="3">
    <source>
        <dbReference type="PROSITE" id="PS51208"/>
    </source>
</evidence>
<proteinExistence type="predicted"/>
<reference evidence="4 5" key="1">
    <citation type="submission" date="2020-08" db="EMBL/GenBank/DDBJ databases">
        <title>Genomic Encyclopedia of Type Strains, Phase IV (KMG-IV): sequencing the most valuable type-strain genomes for metagenomic binning, comparative biology and taxonomic classification.</title>
        <authorList>
            <person name="Goeker M."/>
        </authorList>
    </citation>
    <scope>NUCLEOTIDE SEQUENCE [LARGE SCALE GENOMIC DNA]</scope>
    <source>
        <strain evidence="4 5">DSM 21431</strain>
    </source>
</reference>
<dbReference type="InterPro" id="IPR030930">
    <property type="entry name" value="AIDA"/>
</dbReference>
<dbReference type="NCBIfam" id="TIGR04415">
    <property type="entry name" value="O_hepto_targRPT"/>
    <property type="match status" value="1"/>
</dbReference>
<dbReference type="Pfam" id="PF03212">
    <property type="entry name" value="Pertactin"/>
    <property type="match status" value="1"/>
</dbReference>
<feature type="compositionally biased region" description="Basic and acidic residues" evidence="1">
    <location>
        <begin position="491"/>
        <end position="500"/>
    </location>
</feature>
<dbReference type="SUPFAM" id="SSF103515">
    <property type="entry name" value="Autotransporter"/>
    <property type="match status" value="1"/>
</dbReference>
<keyword evidence="2" id="KW-0732">Signal</keyword>
<dbReference type="Gene3D" id="2.40.128.130">
    <property type="entry name" value="Autotransporter beta-domain"/>
    <property type="match status" value="1"/>
</dbReference>
<dbReference type="InterPro" id="IPR012332">
    <property type="entry name" value="Autotransporter_pectin_lyase_C"/>
</dbReference>
<dbReference type="InterPro" id="IPR011050">
    <property type="entry name" value="Pectin_lyase_fold/virulence"/>
</dbReference>
<dbReference type="InterPro" id="IPR006315">
    <property type="entry name" value="OM_autotransptr_brl_dom"/>
</dbReference>
<dbReference type="Gene3D" id="2.160.20.20">
    <property type="match status" value="1"/>
</dbReference>
<feature type="compositionally biased region" description="Polar residues" evidence="1">
    <location>
        <begin position="474"/>
        <end position="490"/>
    </location>
</feature>
<dbReference type="Pfam" id="PF16168">
    <property type="entry name" value="AIDA"/>
    <property type="match status" value="1"/>
</dbReference>
<dbReference type="RefSeq" id="WP_182479576.1">
    <property type="nucleotide sequence ID" value="NZ_CAWPNC010000001.1"/>
</dbReference>
<organism evidence="4 5">
    <name type="scientific">Bartonella chomelii</name>
    <dbReference type="NCBI Taxonomy" id="236402"/>
    <lineage>
        <taxon>Bacteria</taxon>
        <taxon>Pseudomonadati</taxon>
        <taxon>Pseudomonadota</taxon>
        <taxon>Alphaproteobacteria</taxon>
        <taxon>Hyphomicrobiales</taxon>
        <taxon>Bartonellaceae</taxon>
        <taxon>Bartonella</taxon>
    </lineage>
</organism>
<dbReference type="InterPro" id="IPR051551">
    <property type="entry name" value="Autotransporter_adhesion"/>
</dbReference>
<feature type="compositionally biased region" description="Polar residues" evidence="1">
    <location>
        <begin position="521"/>
        <end position="543"/>
    </location>
</feature>
<feature type="region of interest" description="Disordered" evidence="1">
    <location>
        <begin position="453"/>
        <end position="550"/>
    </location>
</feature>
<gene>
    <name evidence="4" type="ORF">GGR10_000279</name>
</gene>
<accession>A0ABR6E2U9</accession>
<dbReference type="Proteomes" id="UP000548119">
    <property type="component" value="Unassembled WGS sequence"/>
</dbReference>
<dbReference type="InterPro" id="IPR004899">
    <property type="entry name" value="Pertactin_central"/>
</dbReference>
<evidence type="ECO:0000256" key="1">
    <source>
        <dbReference type="SAM" id="MobiDB-lite"/>
    </source>
</evidence>
<feature type="chain" id="PRO_5045832272" evidence="2">
    <location>
        <begin position="25"/>
        <end position="876"/>
    </location>
</feature>
<name>A0ABR6E2U9_9HYPH</name>
<dbReference type="NCBIfam" id="TIGR01414">
    <property type="entry name" value="autotrans_barl"/>
    <property type="match status" value="1"/>
</dbReference>
<evidence type="ECO:0000313" key="5">
    <source>
        <dbReference type="Proteomes" id="UP000548119"/>
    </source>
</evidence>
<protein>
    <submittedName>
        <fullName evidence="4">Outer membrane autotransporter protein</fullName>
    </submittedName>
</protein>
<dbReference type="PROSITE" id="PS51208">
    <property type="entry name" value="AUTOTRANSPORTER"/>
    <property type="match status" value="1"/>
</dbReference>
<feature type="signal peptide" evidence="2">
    <location>
        <begin position="1"/>
        <end position="24"/>
    </location>
</feature>
<keyword evidence="5" id="KW-1185">Reference proteome</keyword>
<evidence type="ECO:0000256" key="2">
    <source>
        <dbReference type="SAM" id="SignalP"/>
    </source>
</evidence>
<dbReference type="EMBL" id="JACJIR010000001">
    <property type="protein sequence ID" value="MBA9082456.1"/>
    <property type="molecule type" value="Genomic_DNA"/>
</dbReference>
<feature type="domain" description="Autotransporter" evidence="3">
    <location>
        <begin position="608"/>
        <end position="876"/>
    </location>
</feature>
<dbReference type="InterPro" id="IPR036709">
    <property type="entry name" value="Autotransporte_beta_dom_sf"/>
</dbReference>
<dbReference type="NCBIfam" id="NF040482">
    <property type="entry name" value="auto_BafA_Cterm"/>
    <property type="match status" value="1"/>
</dbReference>
<sequence length="876" mass="97844">MQHKYRLNVSILLMSSLLIQNADAREGNSSSFDQSLRNRLLENFSYGETLTNSTRTTWSVSQNIRIESGGIEIVQNGGTSTDATVYKGGKQIITNQGKAIGTKVKGGVQFVFNQDDSTGTSNNSKVYDAVVSGENGVWGQQNVYDGGEAWNTQVMQEGEQNIYKVRTKKGGIASKTEVSKNGRQRILAGGEAEDVTLTDYATQIVYQSGSVKNLTIKGSANSWVYAGATLTGKTIVNNSGHLHLYAGDPTNHITEKNITVSRQPSISLFSVGTWNDKNNSRISVENLSGDGTVSVASVEYNPHHLQLYVKSLSGSLHFQFNLSNIEDRSDYLLIDDGIGSHKISVTDSGTEITNFFLQKNHIVTELNLITDKSGKANFTLVDRSGQNINAFDGGTYLYGLQSRTITKDRKNGRIWYLSTNISEMKRQSRSRRYLDSQYLIASPSSVPFMEDWAAEPKSRRRPPRHMNQDESDTPVLSSESQQFSNPSTARSLEDQTTELKPRRRSRRHVNQDEPDAPVLSLESSQVADPSTTPSAEDQNTQLKFQKRSRRHLSQHQLNFSKLDLEEPQASDFLTTPSTDAVLSLAVAPELVFNNELQSLRAGRGILERSRKNAAFWTYTIKNKERIATGHTHFKLDQTGIILGTDWVAQLLYGNLYIGGFGSYDQARINHVRRGVSGMNTYSFGTYATYLNEYGWYLDNILKYNRYQNHLKAVSTSGLAIQGDYNQWAIGTSLEGGYRFQIGQSTWVRPYSQFTWLQVTGKEIQLSNGMIGDISSSTSLRSEIGLSIRRAFNFNTNASLVGYVTAAWLREYIDSNHTMINKRHKFITDLSDNAGKLAIGLNSFVSKNLTFYTEAQYLKGYKMMQSLQGILGIRYSF</sequence>